<dbReference type="Pfam" id="PF12399">
    <property type="entry name" value="BCA_ABC_TP_C"/>
    <property type="match status" value="1"/>
</dbReference>
<dbReference type="PANTHER" id="PTHR45772">
    <property type="entry name" value="CONSERVED COMPONENT OF ABC TRANSPORTER FOR NATURAL AMINO ACIDS-RELATED"/>
    <property type="match status" value="1"/>
</dbReference>
<gene>
    <name evidence="5" type="ORF">HND93_09120</name>
</gene>
<dbReference type="PANTHER" id="PTHR45772:SF7">
    <property type="entry name" value="AMINO ACID ABC TRANSPORTER ATP-BINDING PROTEIN"/>
    <property type="match status" value="1"/>
</dbReference>
<dbReference type="Pfam" id="PF00005">
    <property type="entry name" value="ABC_tran"/>
    <property type="match status" value="1"/>
</dbReference>
<dbReference type="InterPro" id="IPR003593">
    <property type="entry name" value="AAA+_ATPase"/>
</dbReference>
<dbReference type="Proteomes" id="UP000584642">
    <property type="component" value="Unassembled WGS sequence"/>
</dbReference>
<dbReference type="GO" id="GO:0005524">
    <property type="term" value="F:ATP binding"/>
    <property type="evidence" value="ECO:0007669"/>
    <property type="project" value="UniProtKB-KW"/>
</dbReference>
<dbReference type="Gene3D" id="3.40.50.300">
    <property type="entry name" value="P-loop containing nucleotide triphosphate hydrolases"/>
    <property type="match status" value="1"/>
</dbReference>
<evidence type="ECO:0000313" key="6">
    <source>
        <dbReference type="Proteomes" id="UP000584642"/>
    </source>
</evidence>
<name>A0ABX2T6J1_9PROT</name>
<keyword evidence="1" id="KW-0813">Transport</keyword>
<proteinExistence type="predicted"/>
<keyword evidence="6" id="KW-1185">Reference proteome</keyword>
<dbReference type="RefSeq" id="WP_180281632.1">
    <property type="nucleotide sequence ID" value="NZ_JABFDB010000004.1"/>
</dbReference>
<reference evidence="5 6" key="1">
    <citation type="submission" date="2020-05" db="EMBL/GenBank/DDBJ databases">
        <title>Azospirillum oleiclasticum sp. nov, a nitrogen-fixing and heavy crude oil-emulsifying bacterium isolated from the crude oil of Yumen Oilfield.</title>
        <authorList>
            <person name="Wu D."/>
            <person name="Cai M."/>
            <person name="Zhang X."/>
        </authorList>
    </citation>
    <scope>NUCLEOTIDE SEQUENCE [LARGE SCALE GENOMIC DNA]</scope>
    <source>
        <strain evidence="5 6">ROY-1-1-2</strain>
    </source>
</reference>
<dbReference type="InterPro" id="IPR027417">
    <property type="entry name" value="P-loop_NTPase"/>
</dbReference>
<evidence type="ECO:0000256" key="3">
    <source>
        <dbReference type="ARBA" id="ARBA00022840"/>
    </source>
</evidence>
<dbReference type="InterPro" id="IPR032823">
    <property type="entry name" value="BCA_ABC_TP_C"/>
</dbReference>
<dbReference type="InterPro" id="IPR017871">
    <property type="entry name" value="ABC_transporter-like_CS"/>
</dbReference>
<organism evidence="5 6">
    <name type="scientific">Azospirillum oleiclasticum</name>
    <dbReference type="NCBI Taxonomy" id="2735135"/>
    <lineage>
        <taxon>Bacteria</taxon>
        <taxon>Pseudomonadati</taxon>
        <taxon>Pseudomonadota</taxon>
        <taxon>Alphaproteobacteria</taxon>
        <taxon>Rhodospirillales</taxon>
        <taxon>Azospirillaceae</taxon>
        <taxon>Azospirillum</taxon>
    </lineage>
</organism>
<dbReference type="PROSITE" id="PS50893">
    <property type="entry name" value="ABC_TRANSPORTER_2"/>
    <property type="match status" value="1"/>
</dbReference>
<evidence type="ECO:0000256" key="1">
    <source>
        <dbReference type="ARBA" id="ARBA00022448"/>
    </source>
</evidence>
<dbReference type="SMART" id="SM00382">
    <property type="entry name" value="AAA"/>
    <property type="match status" value="1"/>
</dbReference>
<dbReference type="SUPFAM" id="SSF52540">
    <property type="entry name" value="P-loop containing nucleoside triphosphate hydrolases"/>
    <property type="match status" value="1"/>
</dbReference>
<dbReference type="InterPro" id="IPR003439">
    <property type="entry name" value="ABC_transporter-like_ATP-bd"/>
</dbReference>
<dbReference type="PROSITE" id="PS00211">
    <property type="entry name" value="ABC_TRANSPORTER_1"/>
    <property type="match status" value="1"/>
</dbReference>
<evidence type="ECO:0000313" key="5">
    <source>
        <dbReference type="EMBL" id="NYZ19873.1"/>
    </source>
</evidence>
<evidence type="ECO:0000256" key="2">
    <source>
        <dbReference type="ARBA" id="ARBA00022741"/>
    </source>
</evidence>
<accession>A0ABX2T6J1</accession>
<dbReference type="EMBL" id="JABFDB010000004">
    <property type="protein sequence ID" value="NYZ19873.1"/>
    <property type="molecule type" value="Genomic_DNA"/>
</dbReference>
<feature type="domain" description="ABC transporter" evidence="4">
    <location>
        <begin position="4"/>
        <end position="245"/>
    </location>
</feature>
<dbReference type="InterPro" id="IPR051120">
    <property type="entry name" value="ABC_AA/LPS_Transport"/>
</dbReference>
<protein>
    <submittedName>
        <fullName evidence="5">ABC transporter ATP-binding protein</fullName>
    </submittedName>
</protein>
<evidence type="ECO:0000259" key="4">
    <source>
        <dbReference type="PROSITE" id="PS50893"/>
    </source>
</evidence>
<keyword evidence="2" id="KW-0547">Nucleotide-binding</keyword>
<comment type="caution">
    <text evidence="5">The sequence shown here is derived from an EMBL/GenBank/DDBJ whole genome shotgun (WGS) entry which is preliminary data.</text>
</comment>
<sequence length="260" mass="28158">MAALVVESLVKSFGGVRAVKGTSFTVDRGELLALIGPNGAGKTTTFNMVGGQLHPDSGSVKLEGRELVGLTPRAIWRMGVGRTFQITATYPSMTVAENVQMVLLSHHKRLLGWWTPAARQFRAEALELLARVGMAVQADRPSSVLAYGDLKRLELAMALANEPRLLLMDEPTAGMAPRERVELMALTADLVRERGIAVLFTEHDMDVVFAHAHRIVVMNRGEIIADGTPDAVRNDPHVQEVYLGSGAMFHGEPQGKAVVS</sequence>
<keyword evidence="3 5" id="KW-0067">ATP-binding</keyword>
<dbReference type="CDD" id="cd03219">
    <property type="entry name" value="ABC_Mj1267_LivG_branched"/>
    <property type="match status" value="1"/>
</dbReference>